<dbReference type="AlphaFoldDB" id="A0A7W6DHS4"/>
<feature type="domain" description="RNA polymerase sigma factor 70 region 4 type 2" evidence="6">
    <location>
        <begin position="105"/>
        <end position="156"/>
    </location>
</feature>
<dbReference type="PANTHER" id="PTHR43133">
    <property type="entry name" value="RNA POLYMERASE ECF-TYPE SIGMA FACTO"/>
    <property type="match status" value="1"/>
</dbReference>
<dbReference type="GO" id="GO:0006352">
    <property type="term" value="P:DNA-templated transcription initiation"/>
    <property type="evidence" value="ECO:0007669"/>
    <property type="project" value="InterPro"/>
</dbReference>
<evidence type="ECO:0000256" key="2">
    <source>
        <dbReference type="ARBA" id="ARBA00023015"/>
    </source>
</evidence>
<dbReference type="Pfam" id="PF08281">
    <property type="entry name" value="Sigma70_r4_2"/>
    <property type="match status" value="1"/>
</dbReference>
<dbReference type="SUPFAM" id="SSF88946">
    <property type="entry name" value="Sigma2 domain of RNA polymerase sigma factors"/>
    <property type="match status" value="1"/>
</dbReference>
<dbReference type="InterPro" id="IPR014284">
    <property type="entry name" value="RNA_pol_sigma-70_dom"/>
</dbReference>
<comment type="similarity">
    <text evidence="1">Belongs to the sigma-70 factor family. ECF subfamily.</text>
</comment>
<comment type="caution">
    <text evidence="7">The sequence shown here is derived from an EMBL/GenBank/DDBJ whole genome shotgun (WGS) entry which is preliminary data.</text>
</comment>
<evidence type="ECO:0000256" key="4">
    <source>
        <dbReference type="ARBA" id="ARBA00023163"/>
    </source>
</evidence>
<feature type="domain" description="RNA polymerase sigma-70 region 2" evidence="5">
    <location>
        <begin position="17"/>
        <end position="77"/>
    </location>
</feature>
<dbReference type="InterPro" id="IPR013325">
    <property type="entry name" value="RNA_pol_sigma_r2"/>
</dbReference>
<keyword evidence="4" id="KW-0804">Transcription</keyword>
<evidence type="ECO:0000259" key="5">
    <source>
        <dbReference type="Pfam" id="PF04542"/>
    </source>
</evidence>
<keyword evidence="8" id="KW-1185">Reference proteome</keyword>
<accession>A0A7W6DHS4</accession>
<dbReference type="Proteomes" id="UP000574761">
    <property type="component" value="Unassembled WGS sequence"/>
</dbReference>
<gene>
    <name evidence="7" type="ORF">GGQ64_005315</name>
</gene>
<dbReference type="InterPro" id="IPR013249">
    <property type="entry name" value="RNA_pol_sigma70_r4_t2"/>
</dbReference>
<dbReference type="RefSeq" id="WP_183808224.1">
    <property type="nucleotide sequence ID" value="NZ_JACIEE010000015.1"/>
</dbReference>
<dbReference type="Pfam" id="PF04542">
    <property type="entry name" value="Sigma70_r2"/>
    <property type="match status" value="1"/>
</dbReference>
<reference evidence="7 8" key="1">
    <citation type="submission" date="2020-08" db="EMBL/GenBank/DDBJ databases">
        <title>Genomic Encyclopedia of Type Strains, Phase IV (KMG-IV): sequencing the most valuable type-strain genomes for metagenomic binning, comparative biology and taxonomic classification.</title>
        <authorList>
            <person name="Goeker M."/>
        </authorList>
    </citation>
    <scope>NUCLEOTIDE SEQUENCE [LARGE SCALE GENOMIC DNA]</scope>
    <source>
        <strain evidence="7 8">DSM 100211</strain>
    </source>
</reference>
<keyword evidence="3" id="KW-0731">Sigma factor</keyword>
<dbReference type="NCBIfam" id="TIGR02937">
    <property type="entry name" value="sigma70-ECF"/>
    <property type="match status" value="1"/>
</dbReference>
<evidence type="ECO:0000259" key="6">
    <source>
        <dbReference type="Pfam" id="PF08281"/>
    </source>
</evidence>
<evidence type="ECO:0000256" key="1">
    <source>
        <dbReference type="ARBA" id="ARBA00010641"/>
    </source>
</evidence>
<sequence>MTPVEAETVRAQIVALIPVLKRFALKLRYQEPDDLVQETLTKALARLEGFSPGSNLKGWLFTIMRNAFCTGCLRAKRESPGRDFDFEEIAIVAMPTQEWHLQGCELERALRELPRERQVLFDLIFVQGESYKRAAFEMHCAIGTIKSRVNRMRKQLSSELN</sequence>
<proteinExistence type="inferred from homology"/>
<dbReference type="SUPFAM" id="SSF88659">
    <property type="entry name" value="Sigma3 and sigma4 domains of RNA polymerase sigma factors"/>
    <property type="match status" value="1"/>
</dbReference>
<dbReference type="Gene3D" id="1.10.1740.10">
    <property type="match status" value="1"/>
</dbReference>
<evidence type="ECO:0000313" key="8">
    <source>
        <dbReference type="Proteomes" id="UP000574761"/>
    </source>
</evidence>
<dbReference type="InterPro" id="IPR036388">
    <property type="entry name" value="WH-like_DNA-bd_sf"/>
</dbReference>
<evidence type="ECO:0000313" key="7">
    <source>
        <dbReference type="EMBL" id="MBB3980068.1"/>
    </source>
</evidence>
<dbReference type="Gene3D" id="1.10.10.10">
    <property type="entry name" value="Winged helix-like DNA-binding domain superfamily/Winged helix DNA-binding domain"/>
    <property type="match status" value="1"/>
</dbReference>
<dbReference type="PANTHER" id="PTHR43133:SF25">
    <property type="entry name" value="RNA POLYMERASE SIGMA FACTOR RFAY-RELATED"/>
    <property type="match status" value="1"/>
</dbReference>
<evidence type="ECO:0000256" key="3">
    <source>
        <dbReference type="ARBA" id="ARBA00023082"/>
    </source>
</evidence>
<dbReference type="InterPro" id="IPR039425">
    <property type="entry name" value="RNA_pol_sigma-70-like"/>
</dbReference>
<organism evidence="7 8">
    <name type="scientific">Mycoplana azooxidifex</name>
    <dbReference type="NCBI Taxonomy" id="1636188"/>
    <lineage>
        <taxon>Bacteria</taxon>
        <taxon>Pseudomonadati</taxon>
        <taxon>Pseudomonadota</taxon>
        <taxon>Alphaproteobacteria</taxon>
        <taxon>Hyphomicrobiales</taxon>
        <taxon>Rhizobiaceae</taxon>
        <taxon>Mycoplana</taxon>
    </lineage>
</organism>
<keyword evidence="2" id="KW-0805">Transcription regulation</keyword>
<dbReference type="GO" id="GO:0003677">
    <property type="term" value="F:DNA binding"/>
    <property type="evidence" value="ECO:0007669"/>
    <property type="project" value="InterPro"/>
</dbReference>
<name>A0A7W6DHS4_9HYPH</name>
<dbReference type="InterPro" id="IPR007627">
    <property type="entry name" value="RNA_pol_sigma70_r2"/>
</dbReference>
<dbReference type="InterPro" id="IPR013324">
    <property type="entry name" value="RNA_pol_sigma_r3/r4-like"/>
</dbReference>
<protein>
    <submittedName>
        <fullName evidence="7">RNA polymerase sigma-70 factor (ECF subfamily)</fullName>
    </submittedName>
</protein>
<dbReference type="GO" id="GO:0016987">
    <property type="term" value="F:sigma factor activity"/>
    <property type="evidence" value="ECO:0007669"/>
    <property type="project" value="UniProtKB-KW"/>
</dbReference>
<dbReference type="EMBL" id="JACIEE010000015">
    <property type="protein sequence ID" value="MBB3980068.1"/>
    <property type="molecule type" value="Genomic_DNA"/>
</dbReference>